<evidence type="ECO:0000313" key="2">
    <source>
        <dbReference type="Proteomes" id="UP000683925"/>
    </source>
</evidence>
<keyword evidence="2" id="KW-1185">Reference proteome</keyword>
<proteinExistence type="predicted"/>
<evidence type="ECO:0000313" key="1">
    <source>
        <dbReference type="EMBL" id="CAD8167970.1"/>
    </source>
</evidence>
<organism evidence="1 2">
    <name type="scientific">Paramecium octaurelia</name>
    <dbReference type="NCBI Taxonomy" id="43137"/>
    <lineage>
        <taxon>Eukaryota</taxon>
        <taxon>Sar</taxon>
        <taxon>Alveolata</taxon>
        <taxon>Ciliophora</taxon>
        <taxon>Intramacronucleata</taxon>
        <taxon>Oligohymenophorea</taxon>
        <taxon>Peniculida</taxon>
        <taxon>Parameciidae</taxon>
        <taxon>Paramecium</taxon>
    </lineage>
</organism>
<gene>
    <name evidence="1" type="ORF">POCTA_138.1.T0510048</name>
</gene>
<dbReference type="AlphaFoldDB" id="A0A8S1US17"/>
<evidence type="ECO:0008006" key="3">
    <source>
        <dbReference type="Google" id="ProtNLM"/>
    </source>
</evidence>
<name>A0A8S1US17_PAROT</name>
<protein>
    <recommendedName>
        <fullName evidence="3">Aspartate transaminase</fullName>
    </recommendedName>
</protein>
<sequence>MNAYKADPYDKKIDLGVGTYGTDEEKPQIFEVVKRVDQRLSMSYFELSRNICYLKTYLTLTRAVKGDYLAKTTPLIESGRIVTAQCLG</sequence>
<dbReference type="Proteomes" id="UP000683925">
    <property type="component" value="Unassembled WGS sequence"/>
</dbReference>
<dbReference type="EMBL" id="CAJJDP010000051">
    <property type="protein sequence ID" value="CAD8167970.1"/>
    <property type="molecule type" value="Genomic_DNA"/>
</dbReference>
<dbReference type="OrthoDB" id="6752799at2759"/>
<reference evidence="1" key="1">
    <citation type="submission" date="2021-01" db="EMBL/GenBank/DDBJ databases">
        <authorList>
            <consortium name="Genoscope - CEA"/>
            <person name="William W."/>
        </authorList>
    </citation>
    <scope>NUCLEOTIDE SEQUENCE</scope>
</reference>
<comment type="caution">
    <text evidence="1">The sequence shown here is derived from an EMBL/GenBank/DDBJ whole genome shotgun (WGS) entry which is preliminary data.</text>
</comment>
<accession>A0A8S1US17</accession>